<dbReference type="OrthoDB" id="282898at2759"/>
<keyword evidence="4" id="KW-1185">Reference proteome</keyword>
<dbReference type="CDD" id="cd00047">
    <property type="entry name" value="PTPc"/>
    <property type="match status" value="1"/>
</dbReference>
<dbReference type="InterPro" id="IPR029021">
    <property type="entry name" value="Prot-tyrosine_phosphatase-like"/>
</dbReference>
<dbReference type="PROSITE" id="PS50055">
    <property type="entry name" value="TYR_PHOSPHATASE_PTP"/>
    <property type="match status" value="1"/>
</dbReference>
<dbReference type="SMART" id="SM00194">
    <property type="entry name" value="PTPc"/>
    <property type="match status" value="1"/>
</dbReference>
<dbReference type="PANTHER" id="PTHR19134:SF449">
    <property type="entry name" value="TYROSINE-PROTEIN PHOSPHATASE 1"/>
    <property type="match status" value="1"/>
</dbReference>
<dbReference type="InterPro" id="IPR000242">
    <property type="entry name" value="PTP_cat"/>
</dbReference>
<comment type="caution">
    <text evidence="3">The sequence shown here is derived from an EMBL/GenBank/DDBJ whole genome shotgun (WGS) entry which is preliminary data.</text>
</comment>
<name>A0A0V0R7P1_PSEPJ</name>
<evidence type="ECO:0000259" key="2">
    <source>
        <dbReference type="PROSITE" id="PS50055"/>
    </source>
</evidence>
<dbReference type="PRINTS" id="PR00700">
    <property type="entry name" value="PRTYPHPHTASE"/>
</dbReference>
<dbReference type="AlphaFoldDB" id="A0A0V0R7P1"/>
<accession>A0A0V0R7P1</accession>
<dbReference type="SUPFAM" id="SSF52799">
    <property type="entry name" value="(Phosphotyrosine protein) phosphatases II"/>
    <property type="match status" value="1"/>
</dbReference>
<dbReference type="Pfam" id="PF00102">
    <property type="entry name" value="Y_phosphatase"/>
    <property type="match status" value="1"/>
</dbReference>
<feature type="compositionally biased region" description="Low complexity" evidence="1">
    <location>
        <begin position="384"/>
        <end position="431"/>
    </location>
</feature>
<proteinExistence type="predicted"/>
<feature type="compositionally biased region" description="Polar residues" evidence="1">
    <location>
        <begin position="372"/>
        <end position="383"/>
    </location>
</feature>
<dbReference type="InParanoid" id="A0A0V0R7P1"/>
<sequence length="440" mass="51965">MQMSMDQIEDNQQFPVIDGSEQGQDLSYKWVAENKDINLINQGVPLVLFNKLTPKRNTEFEYRIIRRITETQFHNDKLIDFKPNLAKLNRYSNIIPYKHSQVVLNNGEQQQQLMNDDDEDEMKEFNSYINACWVNSIFGPDKAIIATQGPKQESLDHFWNMAYQTNVENIIMLCRLKENEKIQCEQYWPTVNYSKIFGQIEAKTIKEEIIYEQIIKRTIQLSKIEQNQTEENNSEDQQQNQSVEPKIFLAWPDHQVPQEEDFKLVETIVKKMVDSFNNKKQSVVHYSYDMENVYSEQPQFIKQMCDETGKLSIFSLVRRLREQRWGMVHTSEQYSYLYKYSSKEIQRIIDEVDDNNNTVNQDEKLENKNQEQTDLQSQEQCNHQSNGQNGLQENNQNSNQDVNQNGSHQNSSEQQNEQINEEGQLNQNGQEVNEENLEQI</sequence>
<feature type="region of interest" description="Disordered" evidence="1">
    <location>
        <begin position="367"/>
        <end position="440"/>
    </location>
</feature>
<evidence type="ECO:0000313" key="3">
    <source>
        <dbReference type="EMBL" id="KRX10524.1"/>
    </source>
</evidence>
<protein>
    <recommendedName>
        <fullName evidence="2">Tyrosine-protein phosphatase domain-containing protein</fullName>
    </recommendedName>
</protein>
<dbReference type="OMA" id="EDMTMIM"/>
<dbReference type="Proteomes" id="UP000054937">
    <property type="component" value="Unassembled WGS sequence"/>
</dbReference>
<dbReference type="Gene3D" id="3.90.190.10">
    <property type="entry name" value="Protein tyrosine phosphatase superfamily"/>
    <property type="match status" value="1"/>
</dbReference>
<dbReference type="PANTHER" id="PTHR19134">
    <property type="entry name" value="RECEPTOR-TYPE TYROSINE-PROTEIN PHOSPHATASE"/>
    <property type="match status" value="1"/>
</dbReference>
<dbReference type="GO" id="GO:0004725">
    <property type="term" value="F:protein tyrosine phosphatase activity"/>
    <property type="evidence" value="ECO:0007669"/>
    <property type="project" value="InterPro"/>
</dbReference>
<organism evidence="3 4">
    <name type="scientific">Pseudocohnilembus persalinus</name>
    <name type="common">Ciliate</name>
    <dbReference type="NCBI Taxonomy" id="266149"/>
    <lineage>
        <taxon>Eukaryota</taxon>
        <taxon>Sar</taxon>
        <taxon>Alveolata</taxon>
        <taxon>Ciliophora</taxon>
        <taxon>Intramacronucleata</taxon>
        <taxon>Oligohymenophorea</taxon>
        <taxon>Scuticociliatia</taxon>
        <taxon>Philasterida</taxon>
        <taxon>Pseudocohnilembidae</taxon>
        <taxon>Pseudocohnilembus</taxon>
    </lineage>
</organism>
<evidence type="ECO:0000256" key="1">
    <source>
        <dbReference type="SAM" id="MobiDB-lite"/>
    </source>
</evidence>
<evidence type="ECO:0000313" key="4">
    <source>
        <dbReference type="Proteomes" id="UP000054937"/>
    </source>
</evidence>
<reference evidence="3 4" key="1">
    <citation type="journal article" date="2015" name="Sci. Rep.">
        <title>Genome of the facultative scuticociliatosis pathogen Pseudocohnilembus persalinus provides insight into its virulence through horizontal gene transfer.</title>
        <authorList>
            <person name="Xiong J."/>
            <person name="Wang G."/>
            <person name="Cheng J."/>
            <person name="Tian M."/>
            <person name="Pan X."/>
            <person name="Warren A."/>
            <person name="Jiang C."/>
            <person name="Yuan D."/>
            <person name="Miao W."/>
        </authorList>
    </citation>
    <scope>NUCLEOTIDE SEQUENCE [LARGE SCALE GENOMIC DNA]</scope>
    <source>
        <strain evidence="3">36N120E</strain>
    </source>
</reference>
<dbReference type="InterPro" id="IPR050348">
    <property type="entry name" value="Protein-Tyr_Phosphatase"/>
</dbReference>
<dbReference type="EMBL" id="LDAU01000026">
    <property type="protein sequence ID" value="KRX10524.1"/>
    <property type="molecule type" value="Genomic_DNA"/>
</dbReference>
<gene>
    <name evidence="3" type="ORF">PPERSA_01536</name>
</gene>
<feature type="domain" description="Tyrosine-protein phosphatase" evidence="2">
    <location>
        <begin position="58"/>
        <end position="339"/>
    </location>
</feature>